<proteinExistence type="predicted"/>
<protein>
    <submittedName>
        <fullName evidence="1">Uncharacterized protein</fullName>
    </submittedName>
</protein>
<evidence type="ECO:0000313" key="2">
    <source>
        <dbReference type="Proteomes" id="UP000286113"/>
    </source>
</evidence>
<name>A0AA92TL59_9BACT</name>
<reference evidence="1 2" key="1">
    <citation type="submission" date="2018-08" db="EMBL/GenBank/DDBJ databases">
        <title>A genome reference for cultivated species of the human gut microbiota.</title>
        <authorList>
            <person name="Zou Y."/>
            <person name="Xue W."/>
            <person name="Luo G."/>
        </authorList>
    </citation>
    <scope>NUCLEOTIDE SEQUENCE [LARGE SCALE GENOMIC DNA]</scope>
    <source>
        <strain evidence="1 2">AF22-1</strain>
    </source>
</reference>
<gene>
    <name evidence="1" type="ORF">DWX90_10150</name>
</gene>
<dbReference type="AlphaFoldDB" id="A0AA92TL59"/>
<sequence length="214" mass="24390">MNVNNAINVFKNIVGVEVATIQDVVKAQSAGLYITGKDGWGYDYDIEDEENGEKRTPTEQEIFDRITKALAAGEKVYACMTLANDLCVTKDTNTIIQSNFFVNQKVYTMHENKIMKGEIIYLSLSRGNSKEEAHNALLGDMAEKLYYFIGFYFTRGNTPKMSDSEKEDIIDKIRSLAMDDYVVLKTEKGEYLPRLVKEIFESKETLVENLMEKN</sequence>
<evidence type="ECO:0000313" key="1">
    <source>
        <dbReference type="EMBL" id="RGS46371.1"/>
    </source>
</evidence>
<dbReference type="EMBL" id="QRVN01000021">
    <property type="protein sequence ID" value="RGS46371.1"/>
    <property type="molecule type" value="Genomic_DNA"/>
</dbReference>
<organism evidence="1 2">
    <name type="scientific">Segatella copri</name>
    <dbReference type="NCBI Taxonomy" id="165179"/>
    <lineage>
        <taxon>Bacteria</taxon>
        <taxon>Pseudomonadati</taxon>
        <taxon>Bacteroidota</taxon>
        <taxon>Bacteroidia</taxon>
        <taxon>Bacteroidales</taxon>
        <taxon>Prevotellaceae</taxon>
        <taxon>Segatella</taxon>
    </lineage>
</organism>
<accession>A0AA92TL59</accession>
<dbReference type="Proteomes" id="UP000286113">
    <property type="component" value="Unassembled WGS sequence"/>
</dbReference>
<comment type="caution">
    <text evidence="1">The sequence shown here is derived from an EMBL/GenBank/DDBJ whole genome shotgun (WGS) entry which is preliminary data.</text>
</comment>